<reference evidence="3 4" key="1">
    <citation type="journal article" date="2019" name="Int. J. Syst. Evol. Microbiol.">
        <title>The Global Catalogue of Microorganisms (GCM) 10K type strain sequencing project: providing services to taxonomists for standard genome sequencing and annotation.</title>
        <authorList>
            <consortium name="The Broad Institute Genomics Platform"/>
            <consortium name="The Broad Institute Genome Sequencing Center for Infectious Disease"/>
            <person name="Wu L."/>
            <person name="Ma J."/>
        </authorList>
    </citation>
    <scope>NUCLEOTIDE SEQUENCE [LARGE SCALE GENOMIC DNA]</scope>
    <source>
        <strain evidence="3 4">JCM 4358</strain>
    </source>
</reference>
<feature type="compositionally biased region" description="Basic residues" evidence="2">
    <location>
        <begin position="156"/>
        <end position="170"/>
    </location>
</feature>
<dbReference type="PANTHER" id="PTHR35369">
    <property type="entry name" value="BLR3025 PROTEIN-RELATED"/>
    <property type="match status" value="1"/>
</dbReference>
<evidence type="ECO:0000313" key="4">
    <source>
        <dbReference type="Proteomes" id="UP001499986"/>
    </source>
</evidence>
<keyword evidence="1" id="KW-0227">DNA damage</keyword>
<evidence type="ECO:0000256" key="1">
    <source>
        <dbReference type="ARBA" id="ARBA00022763"/>
    </source>
</evidence>
<sequence>MHVRCPDRLPEEVYRLVLDQLAELSPLVQALPPSTALVEPKGALRYHGSDARHLGEALLVRTLSRLGVDVRIGPTIPVAATASAQIDPPGGVLAVDPGQVDAWLAPLPVDVLRGIGPRQADTLRESGIHSVALLAVVPAATACWAAARAAWPPTGPRRRPAPRRPPRPARVRPGGVPCAVRR</sequence>
<accession>A0ABN3IXZ8</accession>
<evidence type="ECO:0008006" key="5">
    <source>
        <dbReference type="Google" id="ProtNLM"/>
    </source>
</evidence>
<gene>
    <name evidence="3" type="ORF">GCM10010255_62340</name>
</gene>
<dbReference type="EMBL" id="BAAASE010000009">
    <property type="protein sequence ID" value="GAA2415642.1"/>
    <property type="molecule type" value="Genomic_DNA"/>
</dbReference>
<dbReference type="InterPro" id="IPR050356">
    <property type="entry name" value="SulA_CellDiv_inhibitor"/>
</dbReference>
<proteinExistence type="predicted"/>
<dbReference type="Proteomes" id="UP001499986">
    <property type="component" value="Unassembled WGS sequence"/>
</dbReference>
<dbReference type="PANTHER" id="PTHR35369:SF2">
    <property type="entry name" value="BLR3025 PROTEIN"/>
    <property type="match status" value="1"/>
</dbReference>
<dbReference type="SUPFAM" id="SSF56672">
    <property type="entry name" value="DNA/RNA polymerases"/>
    <property type="match status" value="1"/>
</dbReference>
<organism evidence="3 4">
    <name type="scientific">Streptomyces coeruleofuscus</name>
    <dbReference type="NCBI Taxonomy" id="66879"/>
    <lineage>
        <taxon>Bacteria</taxon>
        <taxon>Bacillati</taxon>
        <taxon>Actinomycetota</taxon>
        <taxon>Actinomycetes</taxon>
        <taxon>Kitasatosporales</taxon>
        <taxon>Streptomycetaceae</taxon>
        <taxon>Streptomyces</taxon>
    </lineage>
</organism>
<comment type="caution">
    <text evidence="3">The sequence shown here is derived from an EMBL/GenBank/DDBJ whole genome shotgun (WGS) entry which is preliminary data.</text>
</comment>
<dbReference type="RefSeq" id="WP_346138979.1">
    <property type="nucleotide sequence ID" value="NZ_BAAASE010000009.1"/>
</dbReference>
<protein>
    <recommendedName>
        <fullName evidence="5">UmuC domain-containing protein</fullName>
    </recommendedName>
</protein>
<evidence type="ECO:0000313" key="3">
    <source>
        <dbReference type="EMBL" id="GAA2415642.1"/>
    </source>
</evidence>
<feature type="region of interest" description="Disordered" evidence="2">
    <location>
        <begin position="151"/>
        <end position="182"/>
    </location>
</feature>
<keyword evidence="4" id="KW-1185">Reference proteome</keyword>
<evidence type="ECO:0000256" key="2">
    <source>
        <dbReference type="SAM" id="MobiDB-lite"/>
    </source>
</evidence>
<feature type="compositionally biased region" description="Low complexity" evidence="2">
    <location>
        <begin position="171"/>
        <end position="182"/>
    </location>
</feature>
<dbReference type="Gene3D" id="1.10.150.20">
    <property type="entry name" value="5' to 3' exonuclease, C-terminal subdomain"/>
    <property type="match status" value="1"/>
</dbReference>
<name>A0ABN3IXZ8_9ACTN</name>
<dbReference type="InterPro" id="IPR043502">
    <property type="entry name" value="DNA/RNA_pol_sf"/>
</dbReference>